<dbReference type="PaxDb" id="4113-PGSC0003DMT400089058"/>
<evidence type="ECO:0000313" key="1">
    <source>
        <dbReference type="EnsemblPlants" id="PGSC0003DMT400089058"/>
    </source>
</evidence>
<dbReference type="InParanoid" id="M1DHC4"/>
<dbReference type="EnsemblPlants" id="PGSC0003DMT400089058">
    <property type="protein sequence ID" value="PGSC0003DMT400089058"/>
    <property type="gene ID" value="PGSC0003DMG400038629"/>
</dbReference>
<evidence type="ECO:0000313" key="2">
    <source>
        <dbReference type="Proteomes" id="UP000011115"/>
    </source>
</evidence>
<reference evidence="2" key="1">
    <citation type="journal article" date="2011" name="Nature">
        <title>Genome sequence and analysis of the tuber crop potato.</title>
        <authorList>
            <consortium name="The Potato Genome Sequencing Consortium"/>
        </authorList>
    </citation>
    <scope>NUCLEOTIDE SEQUENCE [LARGE SCALE GENOMIC DNA]</scope>
    <source>
        <strain evidence="2">cv. DM1-3 516 R44</strain>
    </source>
</reference>
<accession>M1DHC4</accession>
<sequence>MSMIFGTVEIPDDMDTDMSSCSDMPPDTIRDEIRADEVVVESEAETDEEQLGVHEETTYEGLTKVKEAMVTSAVQTLFRETFMAGSSGASVAVTPGTDAQDQSVTLCIDTPINRATE</sequence>
<dbReference type="AlphaFoldDB" id="M1DHC4"/>
<organism evidence="1 2">
    <name type="scientific">Solanum tuberosum</name>
    <name type="common">Potato</name>
    <dbReference type="NCBI Taxonomy" id="4113"/>
    <lineage>
        <taxon>Eukaryota</taxon>
        <taxon>Viridiplantae</taxon>
        <taxon>Streptophyta</taxon>
        <taxon>Embryophyta</taxon>
        <taxon>Tracheophyta</taxon>
        <taxon>Spermatophyta</taxon>
        <taxon>Magnoliopsida</taxon>
        <taxon>eudicotyledons</taxon>
        <taxon>Gunneridae</taxon>
        <taxon>Pentapetalae</taxon>
        <taxon>asterids</taxon>
        <taxon>lamiids</taxon>
        <taxon>Solanales</taxon>
        <taxon>Solanaceae</taxon>
        <taxon>Solanoideae</taxon>
        <taxon>Solaneae</taxon>
        <taxon>Solanum</taxon>
    </lineage>
</organism>
<dbReference type="Proteomes" id="UP000011115">
    <property type="component" value="Unassembled WGS sequence"/>
</dbReference>
<dbReference type="HOGENOM" id="CLU_029307_11_1_1"/>
<dbReference type="Gramene" id="PGSC0003DMT400089058">
    <property type="protein sequence ID" value="PGSC0003DMT400089058"/>
    <property type="gene ID" value="PGSC0003DMG400038629"/>
</dbReference>
<reference evidence="1" key="2">
    <citation type="submission" date="2015-06" db="UniProtKB">
        <authorList>
            <consortium name="EnsemblPlants"/>
        </authorList>
    </citation>
    <scope>IDENTIFICATION</scope>
    <source>
        <strain evidence="1">DM1-3 516 R44</strain>
    </source>
</reference>
<protein>
    <submittedName>
        <fullName evidence="1">Polyprotein protein</fullName>
    </submittedName>
</protein>
<proteinExistence type="predicted"/>
<name>M1DHC4_SOLTU</name>
<keyword evidence="2" id="KW-1185">Reference proteome</keyword>